<sequence length="206" mass="23127">MTNAAQSAPCDYQVSVLRFPEDVPRWNLVHGFLAYRKQIFVDRMEWDLHNHEGIEFEQYDAPNQTIYVIAHRDGVIIGGARLRRTDAEFGQGAIRYSYMIRDACRGLLDGMPTDLCWNTPPVDRDVWELTRFAADQEPGLAEAILRAANDFIHGKGGFDCLFLGPPAFMRMAKKLGWAPEALGPISGNHDGRFLAFKCAVMPPAAN</sequence>
<keyword evidence="1 5" id="KW-0673">Quorum sensing</keyword>
<dbReference type="GO" id="GO:0061579">
    <property type="term" value="F:N-acyl homoserine lactone synthase activity"/>
    <property type="evidence" value="ECO:0007669"/>
    <property type="project" value="UniProtKB-UniRule"/>
</dbReference>
<dbReference type="Gene3D" id="3.40.630.30">
    <property type="match status" value="1"/>
</dbReference>
<evidence type="ECO:0000313" key="7">
    <source>
        <dbReference type="EMBL" id="SMO93858.1"/>
    </source>
</evidence>
<dbReference type="PROSITE" id="PS51187">
    <property type="entry name" value="AUTOINDUCER_SYNTH_2"/>
    <property type="match status" value="1"/>
</dbReference>
<accession>A0A521FCD5</accession>
<organism evidence="7 8">
    <name type="scientific">Paracoccus laeviglucosivorans</name>
    <dbReference type="NCBI Taxonomy" id="1197861"/>
    <lineage>
        <taxon>Bacteria</taxon>
        <taxon>Pseudomonadati</taxon>
        <taxon>Pseudomonadota</taxon>
        <taxon>Alphaproteobacteria</taxon>
        <taxon>Rhodobacterales</taxon>
        <taxon>Paracoccaceae</taxon>
        <taxon>Paracoccus</taxon>
    </lineage>
</organism>
<proteinExistence type="inferred from homology"/>
<name>A0A521FCD5_9RHOB</name>
<keyword evidence="3 6" id="KW-0949">S-adenosyl-L-methionine</keyword>
<dbReference type="EC" id="2.3.1.184" evidence="6"/>
<dbReference type="PRINTS" id="PR01549">
    <property type="entry name" value="AUTOINDCRSYN"/>
</dbReference>
<dbReference type="GO" id="GO:0009372">
    <property type="term" value="P:quorum sensing"/>
    <property type="evidence" value="ECO:0007669"/>
    <property type="project" value="UniProtKB-UniRule"/>
</dbReference>
<dbReference type="Proteomes" id="UP000319014">
    <property type="component" value="Unassembled WGS sequence"/>
</dbReference>
<dbReference type="EMBL" id="FXTK01000020">
    <property type="protein sequence ID" value="SMO93858.1"/>
    <property type="molecule type" value="Genomic_DNA"/>
</dbReference>
<dbReference type="AlphaFoldDB" id="A0A521FCD5"/>
<dbReference type="PANTHER" id="PTHR39322:SF1">
    <property type="entry name" value="ISOVALERYL-HOMOSERINE LACTONE SYNTHASE"/>
    <property type="match status" value="1"/>
</dbReference>
<evidence type="ECO:0000256" key="2">
    <source>
        <dbReference type="ARBA" id="ARBA00022679"/>
    </source>
</evidence>
<dbReference type="PANTHER" id="PTHR39322">
    <property type="entry name" value="ACYL-HOMOSERINE-LACTONE SYNTHASE"/>
    <property type="match status" value="1"/>
</dbReference>
<dbReference type="SUPFAM" id="SSF55729">
    <property type="entry name" value="Acyl-CoA N-acyltransferases (Nat)"/>
    <property type="match status" value="1"/>
</dbReference>
<dbReference type="Pfam" id="PF00765">
    <property type="entry name" value="Autoind_synth"/>
    <property type="match status" value="1"/>
</dbReference>
<evidence type="ECO:0000313" key="8">
    <source>
        <dbReference type="Proteomes" id="UP000319014"/>
    </source>
</evidence>
<comment type="similarity">
    <text evidence="5 6">Belongs to the autoinducer synthase family.</text>
</comment>
<evidence type="ECO:0000256" key="4">
    <source>
        <dbReference type="ARBA" id="ARBA00022929"/>
    </source>
</evidence>
<dbReference type="InterPro" id="IPR016181">
    <property type="entry name" value="Acyl_CoA_acyltransferase"/>
</dbReference>
<dbReference type="GO" id="GO:0007165">
    <property type="term" value="P:signal transduction"/>
    <property type="evidence" value="ECO:0007669"/>
    <property type="project" value="TreeGrafter"/>
</dbReference>
<dbReference type="RefSeq" id="WP_185958730.1">
    <property type="nucleotide sequence ID" value="NZ_FXTK01000020.1"/>
</dbReference>
<protein>
    <recommendedName>
        <fullName evidence="6">Acyl-homoserine-lactone synthase</fullName>
        <ecNumber evidence="6">2.3.1.184</ecNumber>
    </recommendedName>
    <alternativeName>
        <fullName evidence="6">Autoinducer synthesis protein</fullName>
    </alternativeName>
</protein>
<dbReference type="InterPro" id="IPR001690">
    <property type="entry name" value="Autoind_synthase"/>
</dbReference>
<evidence type="ECO:0000256" key="3">
    <source>
        <dbReference type="ARBA" id="ARBA00022691"/>
    </source>
</evidence>
<keyword evidence="2 6" id="KW-0808">Transferase</keyword>
<gene>
    <name evidence="7" type="ORF">SAMN06265221_12041</name>
</gene>
<evidence type="ECO:0000256" key="1">
    <source>
        <dbReference type="ARBA" id="ARBA00022654"/>
    </source>
</evidence>
<evidence type="ECO:0000256" key="6">
    <source>
        <dbReference type="RuleBase" id="RU361135"/>
    </source>
</evidence>
<reference evidence="7 8" key="1">
    <citation type="submission" date="2017-05" db="EMBL/GenBank/DDBJ databases">
        <authorList>
            <person name="Varghese N."/>
            <person name="Submissions S."/>
        </authorList>
    </citation>
    <scope>NUCLEOTIDE SEQUENCE [LARGE SCALE GENOMIC DNA]</scope>
    <source>
        <strain evidence="7 8">DSM 100094</strain>
    </source>
</reference>
<comment type="catalytic activity">
    <reaction evidence="6">
        <text>a fatty acyl-[ACP] + S-adenosyl-L-methionine = an N-acyl-L-homoserine lactone + S-methyl-5'-thioadenosine + holo-[ACP] + H(+)</text>
        <dbReference type="Rhea" id="RHEA:10096"/>
        <dbReference type="Rhea" id="RHEA-COMP:9685"/>
        <dbReference type="Rhea" id="RHEA-COMP:14125"/>
        <dbReference type="ChEBI" id="CHEBI:15378"/>
        <dbReference type="ChEBI" id="CHEBI:17509"/>
        <dbReference type="ChEBI" id="CHEBI:55474"/>
        <dbReference type="ChEBI" id="CHEBI:59789"/>
        <dbReference type="ChEBI" id="CHEBI:64479"/>
        <dbReference type="ChEBI" id="CHEBI:138651"/>
        <dbReference type="EC" id="2.3.1.184"/>
    </reaction>
</comment>
<keyword evidence="4 5" id="KW-0071">Autoinducer synthesis</keyword>
<evidence type="ECO:0000256" key="5">
    <source>
        <dbReference type="PROSITE-ProRule" id="PRU00533"/>
    </source>
</evidence>
<keyword evidence="8" id="KW-1185">Reference proteome</keyword>